<dbReference type="InterPro" id="IPR036942">
    <property type="entry name" value="Beta-barrel_TonB_sf"/>
</dbReference>
<evidence type="ECO:0000256" key="6">
    <source>
        <dbReference type="ARBA" id="ARBA00023077"/>
    </source>
</evidence>
<dbReference type="PROSITE" id="PS52016">
    <property type="entry name" value="TONB_DEPENDENT_REC_3"/>
    <property type="match status" value="1"/>
</dbReference>
<dbReference type="InterPro" id="IPR039426">
    <property type="entry name" value="TonB-dep_rcpt-like"/>
</dbReference>
<evidence type="ECO:0000256" key="7">
    <source>
        <dbReference type="ARBA" id="ARBA00023136"/>
    </source>
</evidence>
<evidence type="ECO:0000259" key="12">
    <source>
        <dbReference type="Pfam" id="PF00593"/>
    </source>
</evidence>
<dbReference type="SUPFAM" id="SSF56935">
    <property type="entry name" value="Porins"/>
    <property type="match status" value="1"/>
</dbReference>
<keyword evidence="7 10" id="KW-0472">Membrane</keyword>
<keyword evidence="9 10" id="KW-0998">Cell outer membrane</keyword>
<dbReference type="GO" id="GO:0015344">
    <property type="term" value="F:siderophore uptake transmembrane transporter activity"/>
    <property type="evidence" value="ECO:0007669"/>
    <property type="project" value="TreeGrafter"/>
</dbReference>
<organism evidence="14 15">
    <name type="scientific">Tenacibaculum finnmarkense genomovar ulcerans</name>
    <dbReference type="NCBI Taxonomy" id="2781388"/>
    <lineage>
        <taxon>Bacteria</taxon>
        <taxon>Pseudomonadati</taxon>
        <taxon>Bacteroidota</taxon>
        <taxon>Flavobacteriia</taxon>
        <taxon>Flavobacteriales</taxon>
        <taxon>Flavobacteriaceae</taxon>
        <taxon>Tenacibaculum</taxon>
        <taxon>Tenacibaculum finnmarkense</taxon>
    </lineage>
</organism>
<reference evidence="14 15" key="1">
    <citation type="submission" date="2017-11" db="EMBL/GenBank/DDBJ databases">
        <authorList>
            <person name="Duchaud E."/>
        </authorList>
    </citation>
    <scope>NUCLEOTIDE SEQUENCE [LARGE SCALE GENOMIC DNA]</scope>
    <source>
        <strain evidence="14 15">TNO010</strain>
    </source>
</reference>
<dbReference type="InterPro" id="IPR037066">
    <property type="entry name" value="Plug_dom_sf"/>
</dbReference>
<accession>A0A2I2MAC5</accession>
<keyword evidence="5" id="KW-0732">Signal</keyword>
<dbReference type="EMBL" id="OENE01000035">
    <property type="protein sequence ID" value="SOU89508.1"/>
    <property type="molecule type" value="Genomic_DNA"/>
</dbReference>
<evidence type="ECO:0000313" key="14">
    <source>
        <dbReference type="EMBL" id="SOU89508.1"/>
    </source>
</evidence>
<dbReference type="Gene3D" id="2.40.170.20">
    <property type="entry name" value="TonB-dependent receptor, beta-barrel domain"/>
    <property type="match status" value="1"/>
</dbReference>
<evidence type="ECO:0000256" key="10">
    <source>
        <dbReference type="PROSITE-ProRule" id="PRU01360"/>
    </source>
</evidence>
<evidence type="ECO:0000256" key="11">
    <source>
        <dbReference type="RuleBase" id="RU003357"/>
    </source>
</evidence>
<keyword evidence="2 10" id="KW-0813">Transport</keyword>
<evidence type="ECO:0000256" key="2">
    <source>
        <dbReference type="ARBA" id="ARBA00022448"/>
    </source>
</evidence>
<dbReference type="InterPro" id="IPR012910">
    <property type="entry name" value="Plug_dom"/>
</dbReference>
<feature type="domain" description="TonB-dependent receptor plug" evidence="13">
    <location>
        <begin position="50"/>
        <end position="154"/>
    </location>
</feature>
<sequence length="689" mass="77819">MFLHRKFVSVFAFISLTVFSQEKMATDNGCTASYGLEEVVVTATRTKRQLSSIPMPVTLISKEQLQKSGAVRLKDILLEQTGITLVSDFGGSQGVQIQGVAADYTLILIDGVPVVGRASGNIDLSRLSVNNIKQIEIVKGPSSSLYGSEAIGGVINIITEQPKNGEIEGFVSYLAKGGAANELDINSNIKLKKKRFGLVSGINLNSSNGFDLSPETTSKTTEAHQNFTGNLKLSYDFSDHLKTVVSSRFYTQSQQAIKSAKNKRTDWNINTNIHHKIKDNWSLNYLFYTTKYTTESVFNEQDKLYNEKLMRPEIKSTAVFGENTLVVGLGSNFNSLERTEFNSVKKYDTPYVFGQFDFNPNAKLNVIIGARFEKSNQYKSAFTPKLSSSYKINKWFTAKGSVGFGFKAPDFRQLHFNFKNSANGYVVFGTQTIHQLFPDISEIKTIEKELKPESSIGYNFGFQLKPTRKLKLDVNIFRNDLKDMIDFFDTRLKPLSLGLPIGTRVFSYRNRNQVYMQGVELNINYKITSNFSILTGYQFLDTGDKIQEDQLKSGEIFFRKTSTSPSQKMKLSNYYGLPNKSKHMLNFKVFYENYAHDFSANIRAVYRSKYALFDTNNSQGVIDEFDDFVAGNTQINIAATKTFFNRMNLRVGVNNLFNEKGEENKKTFKNNDTVLQLGTTFYGSLQFNF</sequence>
<evidence type="ECO:0000256" key="4">
    <source>
        <dbReference type="ARBA" id="ARBA00022692"/>
    </source>
</evidence>
<evidence type="ECO:0000256" key="8">
    <source>
        <dbReference type="ARBA" id="ARBA00023170"/>
    </source>
</evidence>
<gene>
    <name evidence="14" type="ORF">TNO010_400083</name>
</gene>
<comment type="subcellular location">
    <subcellularLocation>
        <location evidence="1 10">Cell outer membrane</location>
        <topology evidence="1 10">Multi-pass membrane protein</topology>
    </subcellularLocation>
</comment>
<dbReference type="GO" id="GO:0044718">
    <property type="term" value="P:siderophore transmembrane transport"/>
    <property type="evidence" value="ECO:0007669"/>
    <property type="project" value="TreeGrafter"/>
</dbReference>
<keyword evidence="3 10" id="KW-1134">Transmembrane beta strand</keyword>
<keyword evidence="8 14" id="KW-0675">Receptor</keyword>
<dbReference type="Gene3D" id="2.170.130.10">
    <property type="entry name" value="TonB-dependent receptor, plug domain"/>
    <property type="match status" value="1"/>
</dbReference>
<dbReference type="Pfam" id="PF00593">
    <property type="entry name" value="TonB_dep_Rec_b-barrel"/>
    <property type="match status" value="1"/>
</dbReference>
<evidence type="ECO:0000256" key="5">
    <source>
        <dbReference type="ARBA" id="ARBA00022729"/>
    </source>
</evidence>
<dbReference type="GO" id="GO:0009279">
    <property type="term" value="C:cell outer membrane"/>
    <property type="evidence" value="ECO:0007669"/>
    <property type="project" value="UniProtKB-SubCell"/>
</dbReference>
<keyword evidence="6 11" id="KW-0798">TonB box</keyword>
<dbReference type="Pfam" id="PF07715">
    <property type="entry name" value="Plug"/>
    <property type="match status" value="1"/>
</dbReference>
<keyword evidence="4 10" id="KW-0812">Transmembrane</keyword>
<comment type="similarity">
    <text evidence="10 11">Belongs to the TonB-dependent receptor family.</text>
</comment>
<evidence type="ECO:0000259" key="13">
    <source>
        <dbReference type="Pfam" id="PF07715"/>
    </source>
</evidence>
<protein>
    <submittedName>
        <fullName evidence="14">Outer membrane receptor protein</fullName>
    </submittedName>
</protein>
<evidence type="ECO:0000313" key="15">
    <source>
        <dbReference type="Proteomes" id="UP000490060"/>
    </source>
</evidence>
<dbReference type="PANTHER" id="PTHR30069">
    <property type="entry name" value="TONB-DEPENDENT OUTER MEMBRANE RECEPTOR"/>
    <property type="match status" value="1"/>
</dbReference>
<name>A0A2I2MAC5_9FLAO</name>
<evidence type="ECO:0000256" key="3">
    <source>
        <dbReference type="ARBA" id="ARBA00022452"/>
    </source>
</evidence>
<feature type="domain" description="TonB-dependent receptor-like beta-barrel" evidence="12">
    <location>
        <begin position="210"/>
        <end position="656"/>
    </location>
</feature>
<dbReference type="CDD" id="cd01347">
    <property type="entry name" value="ligand_gated_channel"/>
    <property type="match status" value="1"/>
</dbReference>
<dbReference type="AlphaFoldDB" id="A0A2I2MAC5"/>
<proteinExistence type="inferred from homology"/>
<evidence type="ECO:0000256" key="9">
    <source>
        <dbReference type="ARBA" id="ARBA00023237"/>
    </source>
</evidence>
<dbReference type="Proteomes" id="UP000490060">
    <property type="component" value="Unassembled WGS sequence"/>
</dbReference>
<dbReference type="InterPro" id="IPR000531">
    <property type="entry name" value="Beta-barrel_TonB"/>
</dbReference>
<evidence type="ECO:0000256" key="1">
    <source>
        <dbReference type="ARBA" id="ARBA00004571"/>
    </source>
</evidence>
<dbReference type="PANTHER" id="PTHR30069:SF29">
    <property type="entry name" value="HEMOGLOBIN AND HEMOGLOBIN-HAPTOGLOBIN-BINDING PROTEIN 1-RELATED"/>
    <property type="match status" value="1"/>
</dbReference>
<dbReference type="RefSeq" id="WP_172505740.1">
    <property type="nucleotide sequence ID" value="NZ_OENE01000035.1"/>
</dbReference>